<evidence type="ECO:0000313" key="1">
    <source>
        <dbReference type="EMBL" id="PXX33935.1"/>
    </source>
</evidence>
<gene>
    <name evidence="1" type="ORF">DFR42_12714</name>
</gene>
<dbReference type="Proteomes" id="UP000247792">
    <property type="component" value="Unassembled WGS sequence"/>
</dbReference>
<name>A0A318J4R3_9BURK</name>
<organism evidence="1 2">
    <name type="scientific">Undibacterium pigrum</name>
    <dbReference type="NCBI Taxonomy" id="401470"/>
    <lineage>
        <taxon>Bacteria</taxon>
        <taxon>Pseudomonadati</taxon>
        <taxon>Pseudomonadota</taxon>
        <taxon>Betaproteobacteria</taxon>
        <taxon>Burkholderiales</taxon>
        <taxon>Oxalobacteraceae</taxon>
        <taxon>Undibacterium</taxon>
    </lineage>
</organism>
<keyword evidence="2" id="KW-1185">Reference proteome</keyword>
<accession>A0A318J4R3</accession>
<dbReference type="EMBL" id="QJKB01000027">
    <property type="protein sequence ID" value="PXX33935.1"/>
    <property type="molecule type" value="Genomic_DNA"/>
</dbReference>
<sequence>MLSQSPATTDWQHLDNRVISPTHTITPRRLCKGPRCRHGRGQMRSIRQFCNAQNQPVYTYCKLCRGG</sequence>
<dbReference type="AlphaFoldDB" id="A0A318J4R3"/>
<evidence type="ECO:0000313" key="2">
    <source>
        <dbReference type="Proteomes" id="UP000247792"/>
    </source>
</evidence>
<proteinExistence type="predicted"/>
<dbReference type="RefSeq" id="WP_170133732.1">
    <property type="nucleotide sequence ID" value="NZ_QJKB01000027.1"/>
</dbReference>
<protein>
    <submittedName>
        <fullName evidence="1">Uncharacterized protein</fullName>
    </submittedName>
</protein>
<reference evidence="1 2" key="1">
    <citation type="submission" date="2018-05" db="EMBL/GenBank/DDBJ databases">
        <title>Genomic Encyclopedia of Type Strains, Phase IV (KMG-IV): sequencing the most valuable type-strain genomes for metagenomic binning, comparative biology and taxonomic classification.</title>
        <authorList>
            <person name="Goeker M."/>
        </authorList>
    </citation>
    <scope>NUCLEOTIDE SEQUENCE [LARGE SCALE GENOMIC DNA]</scope>
    <source>
        <strain evidence="1 2">DSM 19792</strain>
    </source>
</reference>
<comment type="caution">
    <text evidence="1">The sequence shown here is derived from an EMBL/GenBank/DDBJ whole genome shotgun (WGS) entry which is preliminary data.</text>
</comment>